<dbReference type="SUPFAM" id="SSF55874">
    <property type="entry name" value="ATPase domain of HSP90 chaperone/DNA topoisomerase II/histidine kinase"/>
    <property type="match status" value="1"/>
</dbReference>
<keyword evidence="16" id="KW-1185">Reference proteome</keyword>
<evidence type="ECO:0000259" key="14">
    <source>
        <dbReference type="PROSITE" id="PS50885"/>
    </source>
</evidence>
<dbReference type="InterPro" id="IPR050428">
    <property type="entry name" value="TCS_sensor_his_kinase"/>
</dbReference>
<dbReference type="InterPro" id="IPR005467">
    <property type="entry name" value="His_kinase_dom"/>
</dbReference>
<sequence>MRSIKRFLLISLISIICLGGLFTAFANYRDSQEQVEELFDAELAQMARMLQSLLASQMKRTNLDHLQDALVYEDYALDEKEEAGLSDGEEYTPLGHKYEKKLAFQVWSESGKLLIQTQSASQDLTRHQAGFNSDKVDGESWRTFTLFDENLRIWIQVAQQEDVRSELTAEIAEHAIWPSLLLIPIILLGVSWAVTRALRPLSTISRELKQRDYANLQTLDDANYPSELSILVDAINDLFQRLQATSDRERQFTADAAHELRTPLAGVKVHLQNAQEMAQSEPVSDCLRKALRGLDRLIHMVEQLLQLSRLDHERALSDAQPVQIDMLCQDILRESQPLIEEKNIRAEFNADGCAPIQGNPAALSILLRNLVDNALRYSPKDSQITLHVKNKTLVIEDQGPGIPPEQRQQAMERFHRGKQQNEIGSGLGLSICQRIADLHRAHMSLDERQDHQPGLRVQISFP</sequence>
<feature type="domain" description="Histidine kinase" evidence="13">
    <location>
        <begin position="255"/>
        <end position="462"/>
    </location>
</feature>
<dbReference type="GO" id="GO:0005524">
    <property type="term" value="F:ATP binding"/>
    <property type="evidence" value="ECO:0007669"/>
    <property type="project" value="UniProtKB-KW"/>
</dbReference>
<organism evidence="15 16">
    <name type="scientific">Hahella chejuensis (strain KCTC 2396)</name>
    <dbReference type="NCBI Taxonomy" id="349521"/>
    <lineage>
        <taxon>Bacteria</taxon>
        <taxon>Pseudomonadati</taxon>
        <taxon>Pseudomonadota</taxon>
        <taxon>Gammaproteobacteria</taxon>
        <taxon>Oceanospirillales</taxon>
        <taxon>Hahellaceae</taxon>
        <taxon>Hahella</taxon>
    </lineage>
</organism>
<keyword evidence="10" id="KW-1133">Transmembrane helix</keyword>
<keyword evidence="12" id="KW-0472">Membrane</keyword>
<dbReference type="PANTHER" id="PTHR45436">
    <property type="entry name" value="SENSOR HISTIDINE KINASE YKOH"/>
    <property type="match status" value="1"/>
</dbReference>
<dbReference type="Gene3D" id="3.30.565.10">
    <property type="entry name" value="Histidine kinase-like ATPase, C-terminal domain"/>
    <property type="match status" value="1"/>
</dbReference>
<keyword evidence="8 15" id="KW-0418">Kinase</keyword>
<dbReference type="InterPro" id="IPR003594">
    <property type="entry name" value="HATPase_dom"/>
</dbReference>
<reference evidence="15 16" key="1">
    <citation type="journal article" date="2005" name="Nucleic Acids Res.">
        <title>Genomic blueprint of Hahella chejuensis, a marine microbe producing an algicidal agent.</title>
        <authorList>
            <person name="Jeong H."/>
            <person name="Yim J.H."/>
            <person name="Lee C."/>
            <person name="Choi S.-H."/>
            <person name="Park Y.K."/>
            <person name="Yoon S.H."/>
            <person name="Hur C.-G."/>
            <person name="Kang H.-Y."/>
            <person name="Kim D."/>
            <person name="Lee H.H."/>
            <person name="Park K.H."/>
            <person name="Park S.-H."/>
            <person name="Park H.-S."/>
            <person name="Lee H.K."/>
            <person name="Oh T.K."/>
            <person name="Kim J.F."/>
        </authorList>
    </citation>
    <scope>NUCLEOTIDE SEQUENCE [LARGE SCALE GENOMIC DNA]</scope>
    <source>
        <strain evidence="15 16">KCTC 2396</strain>
    </source>
</reference>
<dbReference type="OrthoDB" id="9809766at2"/>
<dbReference type="AlphaFoldDB" id="Q2S7X1"/>
<dbReference type="InterPro" id="IPR013727">
    <property type="entry name" value="2CSK_N"/>
</dbReference>
<name>Q2S7X1_HAHCH</name>
<dbReference type="InterPro" id="IPR004358">
    <property type="entry name" value="Sig_transdc_His_kin-like_C"/>
</dbReference>
<evidence type="ECO:0000313" key="15">
    <source>
        <dbReference type="EMBL" id="ABC33253.1"/>
    </source>
</evidence>
<keyword evidence="9" id="KW-0067">ATP-binding</keyword>
<dbReference type="Gene3D" id="1.10.287.130">
    <property type="match status" value="1"/>
</dbReference>
<dbReference type="GO" id="GO:0000155">
    <property type="term" value="F:phosphorelay sensor kinase activity"/>
    <property type="evidence" value="ECO:0007669"/>
    <property type="project" value="InterPro"/>
</dbReference>
<dbReference type="SUPFAM" id="SSF47384">
    <property type="entry name" value="Homodimeric domain of signal transducing histidine kinase"/>
    <property type="match status" value="1"/>
</dbReference>
<keyword evidence="4" id="KW-0597">Phosphoprotein</keyword>
<dbReference type="GO" id="GO:0005886">
    <property type="term" value="C:plasma membrane"/>
    <property type="evidence" value="ECO:0007669"/>
    <property type="project" value="TreeGrafter"/>
</dbReference>
<dbReference type="PRINTS" id="PR00344">
    <property type="entry name" value="BCTRLSENSOR"/>
</dbReference>
<evidence type="ECO:0000256" key="8">
    <source>
        <dbReference type="ARBA" id="ARBA00022777"/>
    </source>
</evidence>
<evidence type="ECO:0000256" key="10">
    <source>
        <dbReference type="ARBA" id="ARBA00022989"/>
    </source>
</evidence>
<dbReference type="EC" id="2.7.13.3" evidence="3"/>
<dbReference type="EMBL" id="CP000155">
    <property type="protein sequence ID" value="ABC33253.1"/>
    <property type="molecule type" value="Genomic_DNA"/>
</dbReference>
<dbReference type="InterPro" id="IPR036890">
    <property type="entry name" value="HATPase_C_sf"/>
</dbReference>
<keyword evidence="6" id="KW-0812">Transmembrane</keyword>
<evidence type="ECO:0000256" key="6">
    <source>
        <dbReference type="ARBA" id="ARBA00022692"/>
    </source>
</evidence>
<dbReference type="CDD" id="cd00082">
    <property type="entry name" value="HisKA"/>
    <property type="match status" value="1"/>
</dbReference>
<dbReference type="Proteomes" id="UP000000238">
    <property type="component" value="Chromosome"/>
</dbReference>
<proteinExistence type="predicted"/>
<dbReference type="InterPro" id="IPR036097">
    <property type="entry name" value="HisK_dim/P_sf"/>
</dbReference>
<evidence type="ECO:0000256" key="11">
    <source>
        <dbReference type="ARBA" id="ARBA00023012"/>
    </source>
</evidence>
<evidence type="ECO:0000313" key="16">
    <source>
        <dbReference type="Proteomes" id="UP000000238"/>
    </source>
</evidence>
<dbReference type="SMART" id="SM00388">
    <property type="entry name" value="HisKA"/>
    <property type="match status" value="1"/>
</dbReference>
<dbReference type="HOGENOM" id="CLU_000445_89_37_6"/>
<evidence type="ECO:0000256" key="12">
    <source>
        <dbReference type="ARBA" id="ARBA00023136"/>
    </source>
</evidence>
<dbReference type="Pfam" id="PF08521">
    <property type="entry name" value="2CSK_N"/>
    <property type="match status" value="1"/>
</dbReference>
<dbReference type="InterPro" id="IPR003660">
    <property type="entry name" value="HAMP_dom"/>
</dbReference>
<comment type="subcellular location">
    <subcellularLocation>
        <location evidence="2">Membrane</location>
        <topology evidence="2">Multi-pass membrane protein</topology>
    </subcellularLocation>
</comment>
<keyword evidence="5" id="KW-0808">Transferase</keyword>
<dbReference type="RefSeq" id="WP_011400305.1">
    <property type="nucleotide sequence ID" value="NC_007645.1"/>
</dbReference>
<keyword evidence="11" id="KW-0902">Two-component regulatory system</keyword>
<dbReference type="PROSITE" id="PS50109">
    <property type="entry name" value="HIS_KIN"/>
    <property type="match status" value="1"/>
</dbReference>
<evidence type="ECO:0000256" key="4">
    <source>
        <dbReference type="ARBA" id="ARBA00022553"/>
    </source>
</evidence>
<feature type="domain" description="HAMP" evidence="14">
    <location>
        <begin position="195"/>
        <end position="247"/>
    </location>
</feature>
<evidence type="ECO:0000256" key="9">
    <source>
        <dbReference type="ARBA" id="ARBA00022840"/>
    </source>
</evidence>
<dbReference type="eggNOG" id="COG0642">
    <property type="taxonomic scope" value="Bacteria"/>
</dbReference>
<dbReference type="Pfam" id="PF02518">
    <property type="entry name" value="HATPase_c"/>
    <property type="match status" value="1"/>
</dbReference>
<dbReference type="PROSITE" id="PS50885">
    <property type="entry name" value="HAMP"/>
    <property type="match status" value="1"/>
</dbReference>
<evidence type="ECO:0000256" key="3">
    <source>
        <dbReference type="ARBA" id="ARBA00012438"/>
    </source>
</evidence>
<evidence type="ECO:0000256" key="1">
    <source>
        <dbReference type="ARBA" id="ARBA00000085"/>
    </source>
</evidence>
<dbReference type="STRING" id="349521.HCH_06619"/>
<protein>
    <recommendedName>
        <fullName evidence="3">histidine kinase</fullName>
        <ecNumber evidence="3">2.7.13.3</ecNumber>
    </recommendedName>
</protein>
<dbReference type="SMART" id="SM00387">
    <property type="entry name" value="HATPase_c"/>
    <property type="match status" value="1"/>
</dbReference>
<evidence type="ECO:0000256" key="5">
    <source>
        <dbReference type="ARBA" id="ARBA00022679"/>
    </source>
</evidence>
<gene>
    <name evidence="15" type="ordered locus">HCH_06619</name>
</gene>
<evidence type="ECO:0000256" key="7">
    <source>
        <dbReference type="ARBA" id="ARBA00022741"/>
    </source>
</evidence>
<keyword evidence="7" id="KW-0547">Nucleotide-binding</keyword>
<evidence type="ECO:0000259" key="13">
    <source>
        <dbReference type="PROSITE" id="PS50109"/>
    </source>
</evidence>
<accession>Q2S7X1</accession>
<dbReference type="PANTHER" id="PTHR45436:SF14">
    <property type="entry name" value="SENSOR PROTEIN QSEC"/>
    <property type="match status" value="1"/>
</dbReference>
<dbReference type="Pfam" id="PF00512">
    <property type="entry name" value="HisKA"/>
    <property type="match status" value="1"/>
</dbReference>
<dbReference type="InterPro" id="IPR003661">
    <property type="entry name" value="HisK_dim/P_dom"/>
</dbReference>
<comment type="catalytic activity">
    <reaction evidence="1">
        <text>ATP + protein L-histidine = ADP + protein N-phospho-L-histidine.</text>
        <dbReference type="EC" id="2.7.13.3"/>
    </reaction>
</comment>
<evidence type="ECO:0000256" key="2">
    <source>
        <dbReference type="ARBA" id="ARBA00004141"/>
    </source>
</evidence>
<dbReference type="KEGG" id="hch:HCH_06619"/>